<proteinExistence type="predicted"/>
<dbReference type="SUPFAM" id="SSF54523">
    <property type="entry name" value="Pili subunits"/>
    <property type="match status" value="1"/>
</dbReference>
<comment type="caution">
    <text evidence="2">The sequence shown here is derived from an EMBL/GenBank/DDBJ whole genome shotgun (WGS) entry which is preliminary data.</text>
</comment>
<evidence type="ECO:0000256" key="1">
    <source>
        <dbReference type="SAM" id="MobiDB-lite"/>
    </source>
</evidence>
<dbReference type="InterPro" id="IPR045584">
    <property type="entry name" value="Pilin-like"/>
</dbReference>
<evidence type="ECO:0000313" key="2">
    <source>
        <dbReference type="EMBL" id="MCW1924138.1"/>
    </source>
</evidence>
<accession>A0ABT3GKT9</accession>
<sequence length="143" mass="15448">MKSRVHVQLSRRGFTLLEMTLVISVLLLLITVGLKSTSAFKTWRLAREAGDTLRNVYVAQRTYLADNPTTPVTSLTHALLLPYIQNGPAVFPTAKSLTNTNLNVFVGVSPPFLTATATTSGAVPPARYDPSGSTTDSLWDVGE</sequence>
<organism evidence="2 3">
    <name type="scientific">Luteolibacter arcticus</name>
    <dbReference type="NCBI Taxonomy" id="1581411"/>
    <lineage>
        <taxon>Bacteria</taxon>
        <taxon>Pseudomonadati</taxon>
        <taxon>Verrucomicrobiota</taxon>
        <taxon>Verrucomicrobiia</taxon>
        <taxon>Verrucomicrobiales</taxon>
        <taxon>Verrucomicrobiaceae</taxon>
        <taxon>Luteolibacter</taxon>
    </lineage>
</organism>
<evidence type="ECO:0000313" key="3">
    <source>
        <dbReference type="Proteomes" id="UP001320876"/>
    </source>
</evidence>
<gene>
    <name evidence="2" type="ORF">OKA05_16340</name>
</gene>
<dbReference type="Proteomes" id="UP001320876">
    <property type="component" value="Unassembled WGS sequence"/>
</dbReference>
<protein>
    <submittedName>
        <fullName evidence="2">Prepilin-type N-terminal cleavage/methylation domain-containing protein</fullName>
    </submittedName>
</protein>
<name>A0ABT3GKT9_9BACT</name>
<dbReference type="NCBIfam" id="TIGR02532">
    <property type="entry name" value="IV_pilin_GFxxxE"/>
    <property type="match status" value="1"/>
</dbReference>
<keyword evidence="3" id="KW-1185">Reference proteome</keyword>
<reference evidence="2 3" key="1">
    <citation type="submission" date="2022-10" db="EMBL/GenBank/DDBJ databases">
        <title>Luteolibacter arcticus strain CCTCC AB 2014275, whole genome shotgun sequencing project.</title>
        <authorList>
            <person name="Zhao G."/>
            <person name="Shen L."/>
        </authorList>
    </citation>
    <scope>NUCLEOTIDE SEQUENCE [LARGE SCALE GENOMIC DNA]</scope>
    <source>
        <strain evidence="2 3">CCTCC AB 2014275</strain>
    </source>
</reference>
<feature type="region of interest" description="Disordered" evidence="1">
    <location>
        <begin position="124"/>
        <end position="143"/>
    </location>
</feature>
<dbReference type="InterPro" id="IPR012902">
    <property type="entry name" value="N_methyl_site"/>
</dbReference>
<dbReference type="PROSITE" id="PS00409">
    <property type="entry name" value="PROKAR_NTER_METHYL"/>
    <property type="match status" value="1"/>
</dbReference>
<dbReference type="RefSeq" id="WP_264488246.1">
    <property type="nucleotide sequence ID" value="NZ_JAPDDT010000007.1"/>
</dbReference>
<dbReference type="EMBL" id="JAPDDT010000007">
    <property type="protein sequence ID" value="MCW1924138.1"/>
    <property type="molecule type" value="Genomic_DNA"/>
</dbReference>